<dbReference type="InterPro" id="IPR048623">
    <property type="entry name" value="SDR-like_proteobact"/>
</dbReference>
<accession>A0ABT5WSD2</accession>
<proteinExistence type="predicted"/>
<dbReference type="Proteomes" id="UP001216253">
    <property type="component" value="Unassembled WGS sequence"/>
</dbReference>
<feature type="domain" description="Short chain dehydrogenase-like proteobacteria" evidence="1">
    <location>
        <begin position="4"/>
        <end position="100"/>
    </location>
</feature>
<gene>
    <name evidence="2" type="ORF">PYV00_14610</name>
</gene>
<dbReference type="RefSeq" id="WP_275229035.1">
    <property type="nucleotide sequence ID" value="NZ_JARESE010000049.1"/>
</dbReference>
<organism evidence="2 3">
    <name type="scientific">Novosphingobium album</name>
    <name type="common">ex Liu et al. 2023</name>
    <dbReference type="NCBI Taxonomy" id="3031130"/>
    <lineage>
        <taxon>Bacteria</taxon>
        <taxon>Pseudomonadati</taxon>
        <taxon>Pseudomonadota</taxon>
        <taxon>Alphaproteobacteria</taxon>
        <taxon>Sphingomonadales</taxon>
        <taxon>Sphingomonadaceae</taxon>
        <taxon>Novosphingobium</taxon>
    </lineage>
</organism>
<sequence length="113" mass="11673">MPMLRVESLPEGPLDAAAAFHASLLPQALAALGRGEDLTLVFPPAGHAHRAWRLAAVQALAREHAPLRVNALESDDATAIRAADAWLAGAPGMTGQLLPLDGNGAGPVLYQSP</sequence>
<reference evidence="2 3" key="1">
    <citation type="submission" date="2023-03" db="EMBL/GenBank/DDBJ databases">
        <title>NovoSphingobium album sp. nov. isolated from polycyclic aromatic hydrocarbons- and heavy-metal polluted soil.</title>
        <authorList>
            <person name="Liu Z."/>
            <person name="Wang K."/>
        </authorList>
    </citation>
    <scope>NUCLEOTIDE SEQUENCE [LARGE SCALE GENOMIC DNA]</scope>
    <source>
        <strain evidence="2 3">H3SJ31-1</strain>
    </source>
</reference>
<evidence type="ECO:0000313" key="2">
    <source>
        <dbReference type="EMBL" id="MDE8652937.1"/>
    </source>
</evidence>
<protein>
    <recommendedName>
        <fullName evidence="1">Short chain dehydrogenase-like proteobacteria domain-containing protein</fullName>
    </recommendedName>
</protein>
<name>A0ABT5WSD2_9SPHN</name>
<dbReference type="EMBL" id="JARESE010000049">
    <property type="protein sequence ID" value="MDE8652937.1"/>
    <property type="molecule type" value="Genomic_DNA"/>
</dbReference>
<evidence type="ECO:0000313" key="3">
    <source>
        <dbReference type="Proteomes" id="UP001216253"/>
    </source>
</evidence>
<keyword evidence="3" id="KW-1185">Reference proteome</keyword>
<evidence type="ECO:0000259" key="1">
    <source>
        <dbReference type="Pfam" id="PF21777"/>
    </source>
</evidence>
<comment type="caution">
    <text evidence="2">The sequence shown here is derived from an EMBL/GenBank/DDBJ whole genome shotgun (WGS) entry which is preliminary data.</text>
</comment>
<dbReference type="Pfam" id="PF21777">
    <property type="entry name" value="SDR-like"/>
    <property type="match status" value="1"/>
</dbReference>